<proteinExistence type="predicted"/>
<evidence type="ECO:0008006" key="4">
    <source>
        <dbReference type="Google" id="ProtNLM"/>
    </source>
</evidence>
<evidence type="ECO:0000313" key="3">
    <source>
        <dbReference type="Proteomes" id="UP001202248"/>
    </source>
</evidence>
<dbReference type="EMBL" id="JAKWBL010000001">
    <property type="protein sequence ID" value="MCH5597786.1"/>
    <property type="molecule type" value="Genomic_DNA"/>
</dbReference>
<name>A0ABS9SHJ8_9BACT</name>
<dbReference type="SUPFAM" id="SSF51126">
    <property type="entry name" value="Pectin lyase-like"/>
    <property type="match status" value="1"/>
</dbReference>
<reference evidence="2 3" key="1">
    <citation type="submission" date="2022-02" db="EMBL/GenBank/DDBJ databases">
        <authorList>
            <person name="Min J."/>
        </authorList>
    </citation>
    <scope>NUCLEOTIDE SEQUENCE [LARGE SCALE GENOMIC DNA]</scope>
    <source>
        <strain evidence="2 3">GR10-1</strain>
    </source>
</reference>
<organism evidence="2 3">
    <name type="scientific">Niabella ginsengisoli</name>
    <dbReference type="NCBI Taxonomy" id="522298"/>
    <lineage>
        <taxon>Bacteria</taxon>
        <taxon>Pseudomonadati</taxon>
        <taxon>Bacteroidota</taxon>
        <taxon>Chitinophagia</taxon>
        <taxon>Chitinophagales</taxon>
        <taxon>Chitinophagaceae</taxon>
        <taxon>Niabella</taxon>
    </lineage>
</organism>
<feature type="signal peptide" evidence="1">
    <location>
        <begin position="1"/>
        <end position="42"/>
    </location>
</feature>
<sequence length="397" mass="43663">MRHNKEYCEISIGYLRRPRLKSLCYRLMAMCNILLLVQSASAQKPKPPKPILPVVIERGKVIYNADTVTGDRVPDYSYCGYKASNEEIPMVRVKAVVPLVKGDATGTIQSAIDKVAAMPLDKNGFRGAVLLSKGTYEVNGQLRITQSGIVLRGFGAQGQTTIKGTGVDRDGLIRVFGKDDKQTNPEKTISQSYVPVGATSFEVSDISGFKTGDVVQIKRPSTQAWIEALGTESFGGGISALGWKPGDVDLYFDRKIISIDGHKITIDVPLTTSLDEKYGGGTIAKYSWPGRINNIGIENLMLISDYDKSNPKDEEHRWMAVTFNNIEDAWVRQVSFKHFAGSAVFINETVKQVTVEDCIATEPVSEIGGQRRNTFLHVASKRCSSAAFRSMVIMIIV</sequence>
<dbReference type="InterPro" id="IPR011050">
    <property type="entry name" value="Pectin_lyase_fold/virulence"/>
</dbReference>
<accession>A0ABS9SHJ8</accession>
<dbReference type="Gene3D" id="2.160.20.10">
    <property type="entry name" value="Single-stranded right-handed beta-helix, Pectin lyase-like"/>
    <property type="match status" value="1"/>
</dbReference>
<dbReference type="Proteomes" id="UP001202248">
    <property type="component" value="Unassembled WGS sequence"/>
</dbReference>
<keyword evidence="1" id="KW-0732">Signal</keyword>
<gene>
    <name evidence="2" type="ORF">MKP09_07645</name>
</gene>
<evidence type="ECO:0000313" key="2">
    <source>
        <dbReference type="EMBL" id="MCH5597786.1"/>
    </source>
</evidence>
<evidence type="ECO:0000256" key="1">
    <source>
        <dbReference type="SAM" id="SignalP"/>
    </source>
</evidence>
<protein>
    <recommendedName>
        <fullName evidence="4">Pectate lyase superfamily protein domain-containing protein</fullName>
    </recommendedName>
</protein>
<dbReference type="InterPro" id="IPR012334">
    <property type="entry name" value="Pectin_lyas_fold"/>
</dbReference>
<keyword evidence="3" id="KW-1185">Reference proteome</keyword>
<comment type="caution">
    <text evidence="2">The sequence shown here is derived from an EMBL/GenBank/DDBJ whole genome shotgun (WGS) entry which is preliminary data.</text>
</comment>
<dbReference type="RefSeq" id="WP_240827148.1">
    <property type="nucleotide sequence ID" value="NZ_JAKWBL010000001.1"/>
</dbReference>
<feature type="chain" id="PRO_5045798058" description="Pectate lyase superfamily protein domain-containing protein" evidence="1">
    <location>
        <begin position="43"/>
        <end position="397"/>
    </location>
</feature>